<dbReference type="GO" id="GO:0016887">
    <property type="term" value="F:ATP hydrolysis activity"/>
    <property type="evidence" value="ECO:0007669"/>
    <property type="project" value="InterPro"/>
</dbReference>
<keyword evidence="3" id="KW-0813">Transport</keyword>
<feature type="domain" description="ABC transporter" evidence="15">
    <location>
        <begin position="454"/>
        <end position="695"/>
    </location>
</feature>
<evidence type="ECO:0000256" key="12">
    <source>
        <dbReference type="SAM" id="MobiDB-lite"/>
    </source>
</evidence>
<keyword evidence="4 13" id="KW-0812">Transmembrane</keyword>
<dbReference type="InterPro" id="IPR017871">
    <property type="entry name" value="ABC_transporter-like_CS"/>
</dbReference>
<evidence type="ECO:0000256" key="1">
    <source>
        <dbReference type="ARBA" id="ARBA00004477"/>
    </source>
</evidence>
<feature type="region of interest" description="Disordered" evidence="12">
    <location>
        <begin position="1196"/>
        <end position="1221"/>
    </location>
</feature>
<name>A0AA48L391_9TREE</name>
<feature type="chain" id="PRO_5041251580" description="ABC transporter domain-containing protein" evidence="14">
    <location>
        <begin position="17"/>
        <end position="1434"/>
    </location>
</feature>
<dbReference type="CDD" id="cd03213">
    <property type="entry name" value="ABCG_EPDR"/>
    <property type="match status" value="1"/>
</dbReference>
<dbReference type="PROSITE" id="PS50893">
    <property type="entry name" value="ABC_TRANSPORTER_2"/>
    <property type="match status" value="1"/>
</dbReference>
<dbReference type="Proteomes" id="UP001233271">
    <property type="component" value="Chromosome 3"/>
</dbReference>
<evidence type="ECO:0000256" key="6">
    <source>
        <dbReference type="ARBA" id="ARBA00022741"/>
    </source>
</evidence>
<dbReference type="InterPro" id="IPR050352">
    <property type="entry name" value="ABCG_transporters"/>
</dbReference>
<feature type="region of interest" description="Disordered" evidence="12">
    <location>
        <begin position="1387"/>
        <end position="1434"/>
    </location>
</feature>
<dbReference type="GeneID" id="85495002"/>
<keyword evidence="9 13" id="KW-1133">Transmembrane helix</keyword>
<evidence type="ECO:0000256" key="13">
    <source>
        <dbReference type="SAM" id="Phobius"/>
    </source>
</evidence>
<feature type="transmembrane region" description="Helical" evidence="13">
    <location>
        <begin position="998"/>
        <end position="1019"/>
    </location>
</feature>
<evidence type="ECO:0000313" key="17">
    <source>
        <dbReference type="Proteomes" id="UP001233271"/>
    </source>
</evidence>
<feature type="transmembrane region" description="Helical" evidence="13">
    <location>
        <begin position="1031"/>
        <end position="1050"/>
    </location>
</feature>
<dbReference type="PROSITE" id="PS00022">
    <property type="entry name" value="EGF_1"/>
    <property type="match status" value="1"/>
</dbReference>
<evidence type="ECO:0000256" key="8">
    <source>
        <dbReference type="ARBA" id="ARBA00022840"/>
    </source>
</evidence>
<feature type="compositionally biased region" description="Basic and acidic residues" evidence="12">
    <location>
        <begin position="1201"/>
        <end position="1220"/>
    </location>
</feature>
<evidence type="ECO:0000256" key="9">
    <source>
        <dbReference type="ARBA" id="ARBA00022989"/>
    </source>
</evidence>
<dbReference type="Gene3D" id="3.40.50.300">
    <property type="entry name" value="P-loop containing nucleotide triphosphate hydrolases"/>
    <property type="match status" value="1"/>
</dbReference>
<gene>
    <name evidence="16" type="primary">ADP1</name>
    <name evidence="16" type="ORF">CcaverHIS019_0312020</name>
</gene>
<evidence type="ECO:0000256" key="3">
    <source>
        <dbReference type="ARBA" id="ARBA00022448"/>
    </source>
</evidence>
<dbReference type="PROSITE" id="PS00211">
    <property type="entry name" value="ABC_TRANSPORTER_1"/>
    <property type="match status" value="1"/>
</dbReference>
<comment type="subcellular location">
    <subcellularLocation>
        <location evidence="1">Endoplasmic reticulum membrane</location>
        <topology evidence="1">Multi-pass membrane protein</topology>
    </subcellularLocation>
</comment>
<dbReference type="InterPro" id="IPR027417">
    <property type="entry name" value="P-loop_NTPase"/>
</dbReference>
<dbReference type="EMBL" id="AP028214">
    <property type="protein sequence ID" value="BEI91132.1"/>
    <property type="molecule type" value="Genomic_DNA"/>
</dbReference>
<dbReference type="Pfam" id="PF01061">
    <property type="entry name" value="ABC2_membrane"/>
    <property type="match status" value="1"/>
</dbReference>
<comment type="similarity">
    <text evidence="2">Belongs to the ABC transporter superfamily. ABCG family. Eye pigment precursor importer (TC 3.A.1.204) subfamily.</text>
</comment>
<evidence type="ECO:0000259" key="15">
    <source>
        <dbReference type="PROSITE" id="PS50893"/>
    </source>
</evidence>
<dbReference type="InterPro" id="IPR013525">
    <property type="entry name" value="ABC2_TM"/>
</dbReference>
<feature type="transmembrane region" description="Helical" evidence="13">
    <location>
        <begin position="962"/>
        <end position="986"/>
    </location>
</feature>
<evidence type="ECO:0000256" key="14">
    <source>
        <dbReference type="SAM" id="SignalP"/>
    </source>
</evidence>
<feature type="compositionally biased region" description="Basic residues" evidence="12">
    <location>
        <begin position="1425"/>
        <end position="1434"/>
    </location>
</feature>
<dbReference type="InterPro" id="IPR003439">
    <property type="entry name" value="ABC_transporter-like_ATP-bd"/>
</dbReference>
<organism evidence="16 17">
    <name type="scientific">Cutaneotrichosporon cavernicola</name>
    <dbReference type="NCBI Taxonomy" id="279322"/>
    <lineage>
        <taxon>Eukaryota</taxon>
        <taxon>Fungi</taxon>
        <taxon>Dikarya</taxon>
        <taxon>Basidiomycota</taxon>
        <taxon>Agaricomycotina</taxon>
        <taxon>Tremellomycetes</taxon>
        <taxon>Trichosporonales</taxon>
        <taxon>Trichosporonaceae</taxon>
        <taxon>Cutaneotrichosporon</taxon>
    </lineage>
</organism>
<dbReference type="KEGG" id="ccac:CcaHIS019_0312020"/>
<dbReference type="PANTHER" id="PTHR48041:SF2">
    <property type="entry name" value="ATP-DEPENDENT PERMEASE-RELATED"/>
    <property type="match status" value="1"/>
</dbReference>
<evidence type="ECO:0000256" key="2">
    <source>
        <dbReference type="ARBA" id="ARBA00005814"/>
    </source>
</evidence>
<keyword evidence="5 14" id="KW-0732">Signal</keyword>
<feature type="compositionally biased region" description="Low complexity" evidence="12">
    <location>
        <begin position="1387"/>
        <end position="1398"/>
    </location>
</feature>
<reference evidence="16" key="1">
    <citation type="journal article" date="2023" name="BMC Genomics">
        <title>Chromosome-level genome assemblies of Cutaneotrichosporon spp. (Trichosporonales, Basidiomycota) reveal imbalanced evolution between nucleotide sequences and chromosome synteny.</title>
        <authorList>
            <person name="Kobayashi Y."/>
            <person name="Kayamori A."/>
            <person name="Aoki K."/>
            <person name="Shiwa Y."/>
            <person name="Matsutani M."/>
            <person name="Fujita N."/>
            <person name="Sugita T."/>
            <person name="Iwasaki W."/>
            <person name="Tanaka N."/>
            <person name="Takashima M."/>
        </authorList>
    </citation>
    <scope>NUCLEOTIDE SEQUENCE</scope>
    <source>
        <strain evidence="16">HIS019</strain>
    </source>
</reference>
<evidence type="ECO:0000256" key="11">
    <source>
        <dbReference type="ARBA" id="ARBA00023180"/>
    </source>
</evidence>
<feature type="region of interest" description="Disordered" evidence="12">
    <location>
        <begin position="734"/>
        <end position="760"/>
    </location>
</feature>
<dbReference type="FunFam" id="3.40.50.300:FF:000702">
    <property type="entry name" value="ABC transporter (Adp1)"/>
    <property type="match status" value="1"/>
</dbReference>
<dbReference type="GO" id="GO:0005524">
    <property type="term" value="F:ATP binding"/>
    <property type="evidence" value="ECO:0007669"/>
    <property type="project" value="UniProtKB-KW"/>
</dbReference>
<feature type="transmembrane region" description="Helical" evidence="13">
    <location>
        <begin position="919"/>
        <end position="941"/>
    </location>
</feature>
<keyword evidence="17" id="KW-1185">Reference proteome</keyword>
<dbReference type="SMART" id="SM00382">
    <property type="entry name" value="AAA"/>
    <property type="match status" value="1"/>
</dbReference>
<evidence type="ECO:0000256" key="5">
    <source>
        <dbReference type="ARBA" id="ARBA00022729"/>
    </source>
</evidence>
<dbReference type="InterPro" id="IPR003593">
    <property type="entry name" value="AAA+_ATPase"/>
</dbReference>
<dbReference type="InterPro" id="IPR000742">
    <property type="entry name" value="EGF"/>
</dbReference>
<proteinExistence type="inferred from homology"/>
<keyword evidence="8" id="KW-0067">ATP-binding</keyword>
<evidence type="ECO:0000313" key="16">
    <source>
        <dbReference type="EMBL" id="BEI91132.1"/>
    </source>
</evidence>
<evidence type="ECO:0000256" key="10">
    <source>
        <dbReference type="ARBA" id="ARBA00023136"/>
    </source>
</evidence>
<keyword evidence="7" id="KW-0256">Endoplasmic reticulum</keyword>
<feature type="transmembrane region" description="Helical" evidence="13">
    <location>
        <begin position="1115"/>
        <end position="1133"/>
    </location>
</feature>
<feature type="transmembrane region" description="Helical" evidence="13">
    <location>
        <begin position="885"/>
        <end position="907"/>
    </location>
</feature>
<keyword evidence="10 13" id="KW-0472">Membrane</keyword>
<accession>A0AA48L391</accession>
<dbReference type="GO" id="GO:0005789">
    <property type="term" value="C:endoplasmic reticulum membrane"/>
    <property type="evidence" value="ECO:0007669"/>
    <property type="project" value="UniProtKB-SubCell"/>
</dbReference>
<dbReference type="PROSITE" id="PS01186">
    <property type="entry name" value="EGF_2"/>
    <property type="match status" value="1"/>
</dbReference>
<sequence length="1434" mass="155482">MRLLLPALLGVASATAESARQGFGAVASRHSPPSTELADLRGIGVSPVQSHWATNMSLVPPGRRPGNPPKDDCPPCFNCLLPAFNCGQFGECNQFDGLCRCPAGFGGQDCLTPLCGSLADGDERFPRPDKELCKCNDGWGGINCNLCKDDRACKGFKMRDPLTGLHDPSSEHADDGDNHDDDEMRMTCYKGGITVDRGFQMCDVTNRKIIDTIPNNRPPQVTFSCTAGGPQSNSSLNNGRYGLVGDDTILPYEEKGTCGFQFWVDRIESFYCKLEQCDWIAEEGYDGSNETHYRCDKVECACIPGRFLCGEDGSVNIDDFLAEEIKGPGSFNCISGKGCTFEEPAMNQLINDIFGDRSITLDCESGECVHYTQVPGYNPPHQPDNSVLVALSAALAATIFVLACVCEFYAQFHAHSEVMWYAGRTQRLPGGTSGIKLPEEEAAKLMSDHVPATLHFSNVSYTLPTGRELLSHVTGTTRPGEIMAIMGASGAGKSTLLDILGRRAKTGTVTGEVYVNGRILESSTFRRVAGFVDQEDTLLPTLTVYETVLYSALLRLPREMSYEAKVYRTLETMEELGILGIKDSRIGESGKRSISGGEKRRVSIACELVTGPSILFLDEPTSGLDSYNAFNVVESLKTLAKEYNRTVIFTIHQPQSNIVALFDRLLLLGRGQMVYSGDASKAQAHFEAIGHPCPPGFNIADFLIDLTVEAAGDHRKSVSASAFASGMVSGIASGTDTPARPNASAPRNGPSDAEAGFSSHSRRDPLLAFEEENPVETVAVGIKKKAARVLGLFSSGTPTPPDANYAVPEQLATLVLACRASDGAKITEAEIMRIEAGESADGVPNDQRDVSEEIALLRGYDKATFWTQFRLLSGRAFKNLYRNPMLMFAHYAVAVVVALLCGFFFYHVTNDIPGFQNRLGLFLFILSLFGFSTLSSLGIFANERMLFMRERANGYYKPGAYFLSKVLFDILPLRVIPPFVLGSIVYGLAGLNPEVSSFWKFIMTLVLFNLAASSIVLFISVSVADQGVANLLGSLVMLYNLLFAGLLMNYDRVAEGLRWMLTLSFFHAAYEALLVNELRYLQLVEHKFGLDIQVPSATILSSFGFHAQAFWWPDTALLCIVFGVFTVASYLVLELYVKEPNGATGQHTDSVALYELEPYVFGYAAGLEAARRFAATGWYVTRLDWERSSHAAAVAQPADSLRQELSEGRSSDAEEQHSVDYDDADDAESVDIPFLVPHFDAVIDQRAGDEIAENGEFTVAVSDVDDEGEDEEGDAAMVAEVLFADTSADMTESPDFDAVIDQRAGDEIAENGEFTVAVSDVDDEGEDEEGDAAMVAEVLFADTSADMTESPDGEVVKPEQALAQEDSDEVGPEIVAFAVAEAAASPSSVGSPAFAAGPEVKAVPKAKRSASEMSKTSNKEMALPTKKRRPLSAE</sequence>
<dbReference type="RefSeq" id="XP_060456397.1">
    <property type="nucleotide sequence ID" value="XM_060599732.1"/>
</dbReference>
<evidence type="ECO:0000256" key="4">
    <source>
        <dbReference type="ARBA" id="ARBA00022692"/>
    </source>
</evidence>
<keyword evidence="6" id="KW-0547">Nucleotide-binding</keyword>
<protein>
    <recommendedName>
        <fullName evidence="15">ABC transporter domain-containing protein</fullName>
    </recommendedName>
</protein>
<evidence type="ECO:0000256" key="7">
    <source>
        <dbReference type="ARBA" id="ARBA00022824"/>
    </source>
</evidence>
<dbReference type="SUPFAM" id="SSF52540">
    <property type="entry name" value="P-loop containing nucleoside triphosphate hydrolases"/>
    <property type="match status" value="1"/>
</dbReference>
<feature type="signal peptide" evidence="14">
    <location>
        <begin position="1"/>
        <end position="16"/>
    </location>
</feature>
<dbReference type="PANTHER" id="PTHR48041">
    <property type="entry name" value="ABC TRANSPORTER G FAMILY MEMBER 28"/>
    <property type="match status" value="1"/>
</dbReference>
<dbReference type="GO" id="GO:0140359">
    <property type="term" value="F:ABC-type transporter activity"/>
    <property type="evidence" value="ECO:0007669"/>
    <property type="project" value="InterPro"/>
</dbReference>
<dbReference type="Pfam" id="PF00005">
    <property type="entry name" value="ABC_tran"/>
    <property type="match status" value="1"/>
</dbReference>
<keyword evidence="11" id="KW-0325">Glycoprotein</keyword>